<evidence type="ECO:0000313" key="1">
    <source>
        <dbReference type="EMBL" id="CAK8990183.1"/>
    </source>
</evidence>
<gene>
    <name evidence="1" type="ORF">SCF082_LOCUS2126</name>
</gene>
<evidence type="ECO:0000313" key="2">
    <source>
        <dbReference type="Proteomes" id="UP001642464"/>
    </source>
</evidence>
<organism evidence="1 2">
    <name type="scientific">Durusdinium trenchii</name>
    <dbReference type="NCBI Taxonomy" id="1381693"/>
    <lineage>
        <taxon>Eukaryota</taxon>
        <taxon>Sar</taxon>
        <taxon>Alveolata</taxon>
        <taxon>Dinophyceae</taxon>
        <taxon>Suessiales</taxon>
        <taxon>Symbiodiniaceae</taxon>
        <taxon>Durusdinium</taxon>
    </lineage>
</organism>
<keyword evidence="2" id="KW-1185">Reference proteome</keyword>
<comment type="caution">
    <text evidence="1">The sequence shown here is derived from an EMBL/GenBank/DDBJ whole genome shotgun (WGS) entry which is preliminary data.</text>
</comment>
<protein>
    <submittedName>
        <fullName evidence="1">RanBP-type and C3HC4-type zinc finger-containing protein 1</fullName>
    </submittedName>
</protein>
<proteinExistence type="predicted"/>
<reference evidence="1 2" key="1">
    <citation type="submission" date="2024-02" db="EMBL/GenBank/DDBJ databases">
        <authorList>
            <person name="Chen Y."/>
            <person name="Shah S."/>
            <person name="Dougan E. K."/>
            <person name="Thang M."/>
            <person name="Chan C."/>
        </authorList>
    </citation>
    <scope>NUCLEOTIDE SEQUENCE [LARGE SCALE GENOMIC DNA]</scope>
</reference>
<accession>A0ABP0HK78</accession>
<dbReference type="Proteomes" id="UP001642464">
    <property type="component" value="Unassembled WGS sequence"/>
</dbReference>
<dbReference type="EMBL" id="CAXAMM010001060">
    <property type="protein sequence ID" value="CAK8990183.1"/>
    <property type="molecule type" value="Genomic_DNA"/>
</dbReference>
<name>A0ABP0HK78_9DINO</name>
<sequence>MPRERGVCGIPWPWRGWWSQPQDLDMVHQKSGQWILGAIGGSPKEGRYSFKVLDRSSGTGLVLDGGERGEEVGKFICREISTEAIPWSFSADLRQIKIEKSEVMKEMQKSRNEGTYFVLPCQLNGVDSPSPDRILTCLEECKSDEELFQRRGVRGSLAVHPALAQFLLDNGAGSCGLSAIGKVLDSISSDNVAFRTLGPSDGSAASRP</sequence>
<feature type="non-terminal residue" evidence="1">
    <location>
        <position position="208"/>
    </location>
</feature>